<dbReference type="GeneID" id="63780721"/>
<dbReference type="STRING" id="1141098.A0A1Y2DC90"/>
<dbReference type="RefSeq" id="XP_040710346.1">
    <property type="nucleotide sequence ID" value="XM_040864509.1"/>
</dbReference>
<dbReference type="AlphaFoldDB" id="A0A1Y2DC90"/>
<proteinExistence type="predicted"/>
<dbReference type="OrthoDB" id="5238236at2759"/>
<accession>A0A1Y2DC90</accession>
<evidence type="ECO:0000313" key="1">
    <source>
        <dbReference type="EMBL" id="ORY56879.1"/>
    </source>
</evidence>
<gene>
    <name evidence="1" type="ORF">BCR38DRAFT_490324</name>
</gene>
<keyword evidence="2" id="KW-1185">Reference proteome</keyword>
<comment type="caution">
    <text evidence="1">The sequence shown here is derived from an EMBL/GenBank/DDBJ whole genome shotgun (WGS) entry which is preliminary data.</text>
</comment>
<name>A0A1Y2DC90_9PEZI</name>
<dbReference type="EMBL" id="MCFJ01000021">
    <property type="protein sequence ID" value="ORY56879.1"/>
    <property type="molecule type" value="Genomic_DNA"/>
</dbReference>
<dbReference type="InParanoid" id="A0A1Y2DC90"/>
<dbReference type="Proteomes" id="UP000193689">
    <property type="component" value="Unassembled WGS sequence"/>
</dbReference>
<organism evidence="1 2">
    <name type="scientific">Pseudomassariella vexata</name>
    <dbReference type="NCBI Taxonomy" id="1141098"/>
    <lineage>
        <taxon>Eukaryota</taxon>
        <taxon>Fungi</taxon>
        <taxon>Dikarya</taxon>
        <taxon>Ascomycota</taxon>
        <taxon>Pezizomycotina</taxon>
        <taxon>Sordariomycetes</taxon>
        <taxon>Xylariomycetidae</taxon>
        <taxon>Amphisphaeriales</taxon>
        <taxon>Pseudomassariaceae</taxon>
        <taxon>Pseudomassariella</taxon>
    </lineage>
</organism>
<evidence type="ECO:0000313" key="2">
    <source>
        <dbReference type="Proteomes" id="UP000193689"/>
    </source>
</evidence>
<protein>
    <submittedName>
        <fullName evidence="1">Uncharacterized protein</fullName>
    </submittedName>
</protein>
<sequence length="123" mass="14234">MTSAISYRWVKSHSTRKKFWQCVTPGTMLVRKADGYPVKHESLRSMEELRTANTMPFYLDFAAQILLDVNYTLQKHNAVVFDTFVRHGNILGKQLDENLESELWPAVNDGQSRAVQSEFNRIL</sequence>
<reference evidence="1 2" key="1">
    <citation type="submission" date="2016-07" db="EMBL/GenBank/DDBJ databases">
        <title>Pervasive Adenine N6-methylation of Active Genes in Fungi.</title>
        <authorList>
            <consortium name="DOE Joint Genome Institute"/>
            <person name="Mondo S.J."/>
            <person name="Dannebaum R.O."/>
            <person name="Kuo R.C."/>
            <person name="Labutti K."/>
            <person name="Haridas S."/>
            <person name="Kuo A."/>
            <person name="Salamov A."/>
            <person name="Ahrendt S.R."/>
            <person name="Lipzen A."/>
            <person name="Sullivan W."/>
            <person name="Andreopoulos W.B."/>
            <person name="Clum A."/>
            <person name="Lindquist E."/>
            <person name="Daum C."/>
            <person name="Ramamoorthy G.K."/>
            <person name="Gryganskyi A."/>
            <person name="Culley D."/>
            <person name="Magnuson J.K."/>
            <person name="James T.Y."/>
            <person name="O'Malley M.A."/>
            <person name="Stajich J.E."/>
            <person name="Spatafora J.W."/>
            <person name="Visel A."/>
            <person name="Grigoriev I.V."/>
        </authorList>
    </citation>
    <scope>NUCLEOTIDE SEQUENCE [LARGE SCALE GENOMIC DNA]</scope>
    <source>
        <strain evidence="1 2">CBS 129021</strain>
    </source>
</reference>